<proteinExistence type="predicted"/>
<sequence length="190" mass="21824">MNLSMTPDEELNKAIYHETLRNSLASTSRRNRNVRSHYGPSYYRRGYYNEELAEMLVDRMDTLAYIGAEGYKGPNIQKQPSCTRTQSQLRTSSTGQTSRMVELPGFTRKPYVSNKPSYISPGTEKTHVHAFREKMEVERFHTGVFKCNPVTNERQWSCCGSSVHGDPGCMKRVSYPNKIDYGLTFNRICN</sequence>
<organism evidence="1 2">
    <name type="scientific">Giardia intestinalis (strain P15)</name>
    <name type="common">Giardia lamblia</name>
    <dbReference type="NCBI Taxonomy" id="658858"/>
    <lineage>
        <taxon>Eukaryota</taxon>
        <taxon>Metamonada</taxon>
        <taxon>Diplomonadida</taxon>
        <taxon>Hexamitidae</taxon>
        <taxon>Giardiinae</taxon>
        <taxon>Giardia</taxon>
    </lineage>
</organism>
<dbReference type="OMA" id="RNVRSHY"/>
<evidence type="ECO:0000313" key="2">
    <source>
        <dbReference type="Proteomes" id="UP000008974"/>
    </source>
</evidence>
<comment type="caution">
    <text evidence="1">The sequence shown here is derived from an EMBL/GenBank/DDBJ whole genome shotgun (WGS) entry which is preliminary data.</text>
</comment>
<dbReference type="Proteomes" id="UP000008974">
    <property type="component" value="Unassembled WGS sequence"/>
</dbReference>
<dbReference type="OrthoDB" id="10311037at2759"/>
<protein>
    <submittedName>
        <fullName evidence="1">Uncharacterized protein</fullName>
    </submittedName>
</protein>
<dbReference type="AlphaFoldDB" id="E1EYL9"/>
<dbReference type="EMBL" id="ACVC01000074">
    <property type="protein sequence ID" value="EFO64656.1"/>
    <property type="molecule type" value="Genomic_DNA"/>
</dbReference>
<dbReference type="VEuPathDB" id="GiardiaDB:GLP15_1522"/>
<accession>E1EYL9</accession>
<name>E1EYL9_GIAIA</name>
<reference evidence="1 2" key="1">
    <citation type="journal article" date="2010" name="BMC Genomics">
        <title>Genome analysis and comparative genomics of a Giardia intestinalis assemblage E isolate.</title>
        <authorList>
            <person name="Jerlstrom-Hultqvist J."/>
            <person name="Franzen O."/>
            <person name="Ankarklev J."/>
            <person name="Xu F."/>
            <person name="Nohynkova E."/>
            <person name="Andersson J.O."/>
            <person name="Svard S.G."/>
            <person name="Andersson B."/>
        </authorList>
    </citation>
    <scope>NUCLEOTIDE SEQUENCE [LARGE SCALE GENOMIC DNA]</scope>
    <source>
        <strain evidence="1 2">P15</strain>
    </source>
</reference>
<gene>
    <name evidence="1" type="ORF">GLP15_1522</name>
</gene>
<evidence type="ECO:0000313" key="1">
    <source>
        <dbReference type="EMBL" id="EFO64656.1"/>
    </source>
</evidence>